<evidence type="ECO:0000256" key="7">
    <source>
        <dbReference type="PIRSR" id="PIRSR001109-2"/>
    </source>
</evidence>
<evidence type="ECO:0000256" key="4">
    <source>
        <dbReference type="ARBA" id="ARBA00023027"/>
    </source>
</evidence>
<keyword evidence="13" id="KW-1185">Reference proteome</keyword>
<feature type="binding site" evidence="7">
    <location>
        <position position="371"/>
    </location>
    <ligand>
        <name>NAD(+)</name>
        <dbReference type="ChEBI" id="CHEBI:57540"/>
    </ligand>
</feature>
<feature type="binding site" evidence="5 7">
    <location>
        <position position="364"/>
    </location>
    <ligand>
        <name>NAD(+)</name>
        <dbReference type="ChEBI" id="CHEBI:57540"/>
    </ligand>
</feature>
<feature type="binding site" evidence="5 6">
    <location>
        <position position="76"/>
    </location>
    <ligand>
        <name>substrate</name>
    </ligand>
</feature>
<dbReference type="EMBL" id="JYFN01000011">
    <property type="protein sequence ID" value="KJE23765.1"/>
    <property type="molecule type" value="Genomic_DNA"/>
</dbReference>
<dbReference type="NCBIfam" id="NF004005">
    <property type="entry name" value="PRK05476.2-3"/>
    <property type="match status" value="1"/>
</dbReference>
<feature type="binding site" evidence="5 6">
    <location>
        <position position="203"/>
    </location>
    <ligand>
        <name>substrate</name>
    </ligand>
</feature>
<feature type="domain" description="S-adenosyl-L-homocysteine hydrolase NAD binding" evidence="11">
    <location>
        <begin position="208"/>
        <end position="370"/>
    </location>
</feature>
<dbReference type="InterPro" id="IPR000043">
    <property type="entry name" value="Adenosylhomocysteinase-like"/>
</dbReference>
<feature type="binding site" evidence="5 6">
    <location>
        <position position="148"/>
    </location>
    <ligand>
        <name>substrate</name>
    </ligand>
</feature>
<feature type="binding site" evidence="5 7">
    <location>
        <begin position="174"/>
        <end position="176"/>
    </location>
    <ligand>
        <name>NAD(+)</name>
        <dbReference type="ChEBI" id="CHEBI:57540"/>
    </ligand>
</feature>
<dbReference type="SMART" id="SM00996">
    <property type="entry name" value="AdoHcyase"/>
    <property type="match status" value="1"/>
</dbReference>
<evidence type="ECO:0000256" key="9">
    <source>
        <dbReference type="RuleBase" id="RU004166"/>
    </source>
</evidence>
<dbReference type="GO" id="GO:0004013">
    <property type="term" value="F:adenosylhomocysteinase activity"/>
    <property type="evidence" value="ECO:0007669"/>
    <property type="project" value="UniProtKB-UniRule"/>
</dbReference>
<protein>
    <recommendedName>
        <fullName evidence="5">Adenosylhomocysteinase</fullName>
        <ecNumber evidence="5">3.13.2.1</ecNumber>
    </recommendedName>
    <alternativeName>
        <fullName evidence="5">S-adenosyl-L-homocysteine hydrolase</fullName>
        <shortName evidence="5">AdoHcyase</shortName>
    </alternativeName>
</protein>
<keyword evidence="2 5" id="KW-0554">One-carbon metabolism</keyword>
<dbReference type="GO" id="GO:0033353">
    <property type="term" value="P:S-adenosylmethionine cycle"/>
    <property type="evidence" value="ECO:0007669"/>
    <property type="project" value="TreeGrafter"/>
</dbReference>
<reference evidence="13" key="1">
    <citation type="submission" date="2015-02" db="EMBL/GenBank/DDBJ databases">
        <title>Draft Genome of Frankia sp. CpI1-S.</title>
        <authorList>
            <person name="Oshone R.T."/>
            <person name="Ngom M."/>
            <person name="Ghodhbane-Gtari F."/>
            <person name="Gtari M."/>
            <person name="Morris K."/>
            <person name="Thomas K."/>
            <person name="Sen A."/>
            <person name="Tisa L.S."/>
        </authorList>
    </citation>
    <scope>NUCLEOTIDE SEQUENCE [LARGE SCALE GENOMIC DNA]</scope>
    <source>
        <strain evidence="13">CpI1-S</strain>
    </source>
</reference>
<dbReference type="InterPro" id="IPR036291">
    <property type="entry name" value="NAD(P)-bd_dom_sf"/>
</dbReference>
<evidence type="ECO:0000256" key="10">
    <source>
        <dbReference type="SAM" id="MobiDB-lite"/>
    </source>
</evidence>
<dbReference type="InterPro" id="IPR015878">
    <property type="entry name" value="Ado_hCys_hydrolase_NAD-bd"/>
</dbReference>
<feature type="binding site" evidence="5">
    <location>
        <position position="295"/>
    </location>
    <ligand>
        <name>NAD(+)</name>
        <dbReference type="ChEBI" id="CHEBI:57540"/>
    </ligand>
</feature>
<organism evidence="12 13">
    <name type="scientific">Frankia torreyi</name>
    <dbReference type="NCBI Taxonomy" id="1856"/>
    <lineage>
        <taxon>Bacteria</taxon>
        <taxon>Bacillati</taxon>
        <taxon>Actinomycetota</taxon>
        <taxon>Actinomycetes</taxon>
        <taxon>Frankiales</taxon>
        <taxon>Frankiaceae</taxon>
        <taxon>Frankia</taxon>
    </lineage>
</organism>
<dbReference type="UniPathway" id="UPA00314">
    <property type="reaction ID" value="UER00076"/>
</dbReference>
<comment type="cofactor">
    <cofactor evidence="5 7 8">
        <name>NAD(+)</name>
        <dbReference type="ChEBI" id="CHEBI:57540"/>
    </cofactor>
    <text evidence="5 7 8">Binds 1 NAD(+) per subunit.</text>
</comment>
<feature type="binding site" evidence="5 6">
    <location>
        <position position="173"/>
    </location>
    <ligand>
        <name>substrate</name>
    </ligand>
</feature>
<dbReference type="Gene3D" id="3.40.50.720">
    <property type="entry name" value="NAD(P)-binding Rossmann-like Domain"/>
    <property type="match status" value="1"/>
</dbReference>
<comment type="caution">
    <text evidence="12">The sequence shown here is derived from an EMBL/GenBank/DDBJ whole genome shotgun (WGS) entry which is preliminary data.</text>
</comment>
<evidence type="ECO:0000256" key="2">
    <source>
        <dbReference type="ARBA" id="ARBA00022563"/>
    </source>
</evidence>
<feature type="region of interest" description="Disordered" evidence="10">
    <location>
        <begin position="1"/>
        <end position="23"/>
    </location>
</feature>
<feature type="binding site" evidence="5">
    <location>
        <begin position="237"/>
        <end position="242"/>
    </location>
    <ligand>
        <name>NAD(+)</name>
        <dbReference type="ChEBI" id="CHEBI:57540"/>
    </ligand>
</feature>
<evidence type="ECO:0000256" key="1">
    <source>
        <dbReference type="ARBA" id="ARBA00007122"/>
    </source>
</evidence>
<comment type="catalytic activity">
    <reaction evidence="5 8">
        <text>S-adenosyl-L-homocysteine + H2O = L-homocysteine + adenosine</text>
        <dbReference type="Rhea" id="RHEA:21708"/>
        <dbReference type="ChEBI" id="CHEBI:15377"/>
        <dbReference type="ChEBI" id="CHEBI:16335"/>
        <dbReference type="ChEBI" id="CHEBI:57856"/>
        <dbReference type="ChEBI" id="CHEBI:58199"/>
        <dbReference type="EC" id="3.13.2.1"/>
    </reaction>
</comment>
<dbReference type="Pfam" id="PF05221">
    <property type="entry name" value="AdoHcyase"/>
    <property type="match status" value="2"/>
</dbReference>
<feature type="binding site" evidence="5 6">
    <location>
        <position position="207"/>
    </location>
    <ligand>
        <name>substrate</name>
    </ligand>
</feature>
<reference evidence="12 13" key="2">
    <citation type="journal article" date="2016" name="Genome Announc.">
        <title>Permanent Draft Genome Sequences for Two Variants of Frankia sp. Strain CpI1, the First Frankia Strain Isolated from Root Nodules of Comptonia peregrina.</title>
        <authorList>
            <person name="Oshone R."/>
            <person name="Hurst S.G.IV."/>
            <person name="Abebe-Akele F."/>
            <person name="Simpson S."/>
            <person name="Morris K."/>
            <person name="Thomas W.K."/>
            <person name="Tisa L.S."/>
        </authorList>
    </citation>
    <scope>NUCLEOTIDE SEQUENCE [LARGE SCALE GENOMIC DNA]</scope>
    <source>
        <strain evidence="13">CpI1-S</strain>
    </source>
</reference>
<evidence type="ECO:0000256" key="5">
    <source>
        <dbReference type="HAMAP-Rule" id="MF_00563"/>
    </source>
</evidence>
<gene>
    <name evidence="5" type="primary">ahcY</name>
    <name evidence="12" type="ORF">FF36_01950</name>
</gene>
<dbReference type="PROSITE" id="PS00739">
    <property type="entry name" value="ADOHCYASE_2"/>
    <property type="match status" value="1"/>
</dbReference>
<dbReference type="GO" id="GO:0071269">
    <property type="term" value="P:L-homocysteine biosynthetic process"/>
    <property type="evidence" value="ECO:0007669"/>
    <property type="project" value="UniProtKB-UniRule"/>
</dbReference>
<dbReference type="NCBIfam" id="TIGR00936">
    <property type="entry name" value="ahcY"/>
    <property type="match status" value="1"/>
</dbReference>
<comment type="subcellular location">
    <subcellularLocation>
        <location evidence="5">Cytoplasm</location>
    </subcellularLocation>
</comment>
<evidence type="ECO:0000256" key="8">
    <source>
        <dbReference type="RuleBase" id="RU000548"/>
    </source>
</evidence>
<keyword evidence="3 5" id="KW-0378">Hydrolase</keyword>
<name>A0A0D8BI84_9ACTN</name>
<dbReference type="PANTHER" id="PTHR23420:SF0">
    <property type="entry name" value="ADENOSYLHOMOCYSTEINASE"/>
    <property type="match status" value="1"/>
</dbReference>
<dbReference type="AlphaFoldDB" id="A0A0D8BI84"/>
<feature type="compositionally biased region" description="Basic and acidic residues" evidence="10">
    <location>
        <begin position="14"/>
        <end position="23"/>
    </location>
</feature>
<dbReference type="PANTHER" id="PTHR23420">
    <property type="entry name" value="ADENOSYLHOMOCYSTEINASE"/>
    <property type="match status" value="1"/>
</dbReference>
<dbReference type="SMART" id="SM00997">
    <property type="entry name" value="AdoHcyase_NAD"/>
    <property type="match status" value="1"/>
</dbReference>
<dbReference type="Proteomes" id="UP000032545">
    <property type="component" value="Unassembled WGS sequence"/>
</dbReference>
<feature type="binding site" evidence="5 7">
    <location>
        <position position="260"/>
    </location>
    <ligand>
        <name>NAD(+)</name>
        <dbReference type="ChEBI" id="CHEBI:57540"/>
    </ligand>
</feature>
<evidence type="ECO:0000256" key="3">
    <source>
        <dbReference type="ARBA" id="ARBA00022801"/>
    </source>
</evidence>
<dbReference type="PIRSF" id="PIRSF001109">
    <property type="entry name" value="Ad_hcy_hydrolase"/>
    <property type="match status" value="1"/>
</dbReference>
<comment type="function">
    <text evidence="5">May play a key role in the regulation of the intracellular concentration of adenosylhomocysteine.</text>
</comment>
<evidence type="ECO:0000259" key="11">
    <source>
        <dbReference type="SMART" id="SM00997"/>
    </source>
</evidence>
<accession>A0A0D8BI84</accession>
<feature type="binding site" evidence="7">
    <location>
        <begin position="239"/>
        <end position="244"/>
    </location>
    <ligand>
        <name>NAD(+)</name>
        <dbReference type="ChEBI" id="CHEBI:57540"/>
    </ligand>
</feature>
<feature type="binding site" evidence="5">
    <location>
        <position position="208"/>
    </location>
    <ligand>
        <name>NAD(+)</name>
        <dbReference type="ChEBI" id="CHEBI:57540"/>
    </ligand>
</feature>
<dbReference type="RefSeq" id="WP_199865361.1">
    <property type="nucleotide sequence ID" value="NZ_JYFN01000011.1"/>
</dbReference>
<sequence length="442" mass="47285">MSDLADLPELLPDPSDRPDAAGLPRHDVADLALAAQGRSRIDWADRAMPVLRQIRERFAAERPFAGVRIAACMHVTTESANLMRALAAGGAQVTLCASNPLSTQDDTAAALVAEYGIATFARNGIDRDGYYAHIGAALDAAPHYVFDDGCDLVNILHTERTDVLGGVRGGCEETTTGVIRLRQMAAAGALRFPMVAVNDTDTKHMFDNRYGTGQSTLDAIFRATNTLLAGRTVVVAGYGYCGRGVASRAKGLGAAVIVTEIDPTKALDAAMDGFQVMPMSAAARLGDVFITVTGNRDIVRREHFAVMRDGAILANSGHFDIEIDITALAELAVEVPRRVRPSTDEYVLADGRRLLLLAEGRLVNLAAAEGHPAAVMDMSFADQALTAEWLHTAGRDLIPGVYDVPTAIDKDVARMKIETMGIEIDTLTPAQVEYLSSWEHGS</sequence>
<dbReference type="SUPFAM" id="SSF52283">
    <property type="entry name" value="Formate/glycerate dehydrogenase catalytic domain-like"/>
    <property type="match status" value="1"/>
</dbReference>
<dbReference type="HAMAP" id="MF_00563">
    <property type="entry name" value="AdoHcyase"/>
    <property type="match status" value="1"/>
</dbReference>
<keyword evidence="4 5" id="KW-0520">NAD</keyword>
<dbReference type="Gene3D" id="3.40.50.1480">
    <property type="entry name" value="Adenosylhomocysteinase-like"/>
    <property type="match status" value="1"/>
</dbReference>
<dbReference type="CDD" id="cd00401">
    <property type="entry name" value="SAHH"/>
    <property type="match status" value="1"/>
</dbReference>
<keyword evidence="5" id="KW-0963">Cytoplasm</keyword>
<dbReference type="Pfam" id="PF00670">
    <property type="entry name" value="AdoHcyase_NAD"/>
    <property type="match status" value="1"/>
</dbReference>
<dbReference type="GO" id="GO:0006730">
    <property type="term" value="P:one-carbon metabolic process"/>
    <property type="evidence" value="ECO:0007669"/>
    <property type="project" value="UniProtKB-UniRule"/>
</dbReference>
<evidence type="ECO:0000313" key="12">
    <source>
        <dbReference type="EMBL" id="KJE23765.1"/>
    </source>
</evidence>
<evidence type="ECO:0000313" key="13">
    <source>
        <dbReference type="Proteomes" id="UP000032545"/>
    </source>
</evidence>
<comment type="similarity">
    <text evidence="1 5 9">Belongs to the adenosylhomocysteinase family.</text>
</comment>
<dbReference type="GO" id="GO:0005829">
    <property type="term" value="C:cytosol"/>
    <property type="evidence" value="ECO:0007669"/>
    <property type="project" value="TreeGrafter"/>
</dbReference>
<comment type="pathway">
    <text evidence="5 8">Amino-acid biosynthesis; L-homocysteine biosynthesis; L-homocysteine from S-adenosyl-L-homocysteine: step 1/1.</text>
</comment>
<feature type="binding site" evidence="5 7">
    <location>
        <begin position="316"/>
        <end position="318"/>
    </location>
    <ligand>
        <name>NAD(+)</name>
        <dbReference type="ChEBI" id="CHEBI:57540"/>
    </ligand>
</feature>
<proteinExistence type="inferred from homology"/>
<dbReference type="SUPFAM" id="SSF51735">
    <property type="entry name" value="NAD(P)-binding Rossmann-fold domains"/>
    <property type="match status" value="1"/>
</dbReference>
<dbReference type="PATRIC" id="fig|1502723.3.peg.681"/>
<dbReference type="EC" id="3.13.2.1" evidence="5"/>
<feature type="compositionally biased region" description="Low complexity" evidence="10">
    <location>
        <begin position="1"/>
        <end position="13"/>
    </location>
</feature>
<dbReference type="InterPro" id="IPR020082">
    <property type="entry name" value="S-Ado-L-homoCys_hydrolase_CS"/>
</dbReference>
<dbReference type="FunFam" id="3.40.50.720:FF:000004">
    <property type="entry name" value="Adenosylhomocysteinase"/>
    <property type="match status" value="1"/>
</dbReference>
<dbReference type="InterPro" id="IPR042172">
    <property type="entry name" value="Adenosylhomocyst_ase-like_sf"/>
</dbReference>
<evidence type="ECO:0000256" key="6">
    <source>
        <dbReference type="PIRSR" id="PIRSR001109-1"/>
    </source>
</evidence>